<evidence type="ECO:0000313" key="1">
    <source>
        <dbReference type="EMBL" id="KAK1857685.1"/>
    </source>
</evidence>
<dbReference type="Proteomes" id="UP000798662">
    <property type="component" value="Chromosome 1"/>
</dbReference>
<proteinExistence type="predicted"/>
<accession>A0ACC3BIF7</accession>
<gene>
    <name evidence="1" type="ORF">I4F81_000300</name>
</gene>
<reference evidence="1" key="1">
    <citation type="submission" date="2019-11" db="EMBL/GenBank/DDBJ databases">
        <title>Nori genome reveals adaptations in red seaweeds to the harsh intertidal environment.</title>
        <authorList>
            <person name="Wang D."/>
            <person name="Mao Y."/>
        </authorList>
    </citation>
    <scope>NUCLEOTIDE SEQUENCE</scope>
    <source>
        <tissue evidence="1">Gametophyte</tissue>
    </source>
</reference>
<evidence type="ECO:0000313" key="2">
    <source>
        <dbReference type="Proteomes" id="UP000798662"/>
    </source>
</evidence>
<sequence length="405" mass="40939">MEAATRHTTVATDGVLLSYTLVGSGPTKVLCIPGMCTPGSMWAPQVAAFLAGGNVSMALVDNRGSGLSETPWAHALAWHGGYSTDQLARDAWSVAAAAGWTGAVHICGHSLGGMIAQRAAVQRPSAVASLCLLATHDGNAGGAGWFGWPPRLCLPGGVLRAVLAVVGGADVISTLLGLHYTQMFLDELVPDEQVAEGEADDRGGGVNSVAAASMAAAVAGVGSPALNATLVASTTGLASRPACPSHQRTGHTVSPPTPPPPRPTTAPPPLRPRREVYQRRYRRPGPSPPRPDGFWGHLAAVLTHGLAATEVTRLAAAGFPILVVAGSADEVVPLSAAAALATRLGGRLLVVPAAHFVADEAAVAVNDAMQRAWAVGEAWAARAPATGTGCGGGGVLRVMSSPALA</sequence>
<dbReference type="EMBL" id="CM020618">
    <property type="protein sequence ID" value="KAK1857685.1"/>
    <property type="molecule type" value="Genomic_DNA"/>
</dbReference>
<comment type="caution">
    <text evidence="1">The sequence shown here is derived from an EMBL/GenBank/DDBJ whole genome shotgun (WGS) entry which is preliminary data.</text>
</comment>
<name>A0ACC3BIF7_PYRYE</name>
<keyword evidence="2" id="KW-1185">Reference proteome</keyword>
<organism evidence="1 2">
    <name type="scientific">Pyropia yezoensis</name>
    <name type="common">Susabi-nori</name>
    <name type="synonym">Porphyra yezoensis</name>
    <dbReference type="NCBI Taxonomy" id="2788"/>
    <lineage>
        <taxon>Eukaryota</taxon>
        <taxon>Rhodophyta</taxon>
        <taxon>Bangiophyceae</taxon>
        <taxon>Bangiales</taxon>
        <taxon>Bangiaceae</taxon>
        <taxon>Pyropia</taxon>
    </lineage>
</organism>
<protein>
    <submittedName>
        <fullName evidence="1">Uncharacterized protein</fullName>
    </submittedName>
</protein>